<comment type="caution">
    <text evidence="7">The sequence shown here is derived from an EMBL/GenBank/DDBJ whole genome shotgun (WGS) entry which is preliminary data.</text>
</comment>
<evidence type="ECO:0000256" key="3">
    <source>
        <dbReference type="ARBA" id="ARBA00023163"/>
    </source>
</evidence>
<dbReference type="OrthoDB" id="690068at2759"/>
<feature type="domain" description="BHLH" evidence="6">
    <location>
        <begin position="163"/>
        <end position="212"/>
    </location>
</feature>
<evidence type="ECO:0000256" key="4">
    <source>
        <dbReference type="ARBA" id="ARBA00023242"/>
    </source>
</evidence>
<name>A0A9N7R1K0_STRHE</name>
<dbReference type="GO" id="GO:0046983">
    <property type="term" value="F:protein dimerization activity"/>
    <property type="evidence" value="ECO:0007669"/>
    <property type="project" value="InterPro"/>
</dbReference>
<organism evidence="7 8">
    <name type="scientific">Striga hermonthica</name>
    <name type="common">Purple witchweed</name>
    <name type="synonym">Buchnera hermonthica</name>
    <dbReference type="NCBI Taxonomy" id="68872"/>
    <lineage>
        <taxon>Eukaryota</taxon>
        <taxon>Viridiplantae</taxon>
        <taxon>Streptophyta</taxon>
        <taxon>Embryophyta</taxon>
        <taxon>Tracheophyta</taxon>
        <taxon>Spermatophyta</taxon>
        <taxon>Magnoliopsida</taxon>
        <taxon>eudicotyledons</taxon>
        <taxon>Gunneridae</taxon>
        <taxon>Pentapetalae</taxon>
        <taxon>asterids</taxon>
        <taxon>lamiids</taxon>
        <taxon>Lamiales</taxon>
        <taxon>Orobanchaceae</taxon>
        <taxon>Buchnereae</taxon>
        <taxon>Striga</taxon>
    </lineage>
</organism>
<reference evidence="7" key="1">
    <citation type="submission" date="2019-12" db="EMBL/GenBank/DDBJ databases">
        <authorList>
            <person name="Scholes J."/>
        </authorList>
    </citation>
    <scope>NUCLEOTIDE SEQUENCE</scope>
</reference>
<sequence length="339" mass="38297">MEISSFNCLADLGMGDPFLMQQQQWPHNVDSIDGLSSITTTTTASTFSDDYNFGNYQSYNDYHIDDNYQPVLDFKRPSPEPSSLVVDECGNTRPSKQLKNVRKHDSINLVNYSGLVKPKEEMWYGWSGMALNFSSPESVISTGNRNCVLKSCQGAKRVISTGNNAQDHIMAERRRREKLSQRFITLSTLVPGLKKMDKATVLGDAINHIKELQEKVKALEEKTRKKRVEYSMVFVSNNPSSDEQSISSRMPESSSLPEIEARFCDREILVSIHCQKRKRVVEKTVAEIEKLHLTVVNSSIISFGDSALNITVVAQKDEEFGMSTKEFVKNLRAALTMFM</sequence>
<protein>
    <submittedName>
        <fullName evidence="7">Transcription factor bHLH25</fullName>
    </submittedName>
</protein>
<keyword evidence="5" id="KW-0175">Coiled coil</keyword>
<keyword evidence="3" id="KW-0804">Transcription</keyword>
<dbReference type="SMART" id="SM00353">
    <property type="entry name" value="HLH"/>
    <property type="match status" value="1"/>
</dbReference>
<keyword evidence="4" id="KW-0539">Nucleus</keyword>
<proteinExistence type="predicted"/>
<evidence type="ECO:0000313" key="8">
    <source>
        <dbReference type="Proteomes" id="UP001153555"/>
    </source>
</evidence>
<dbReference type="InterPro" id="IPR036638">
    <property type="entry name" value="HLH_DNA-bd_sf"/>
</dbReference>
<gene>
    <name evidence="7" type="ORF">SHERM_09633</name>
</gene>
<feature type="coiled-coil region" evidence="5">
    <location>
        <begin position="202"/>
        <end position="229"/>
    </location>
</feature>
<dbReference type="InterPro" id="IPR011598">
    <property type="entry name" value="bHLH_dom"/>
</dbReference>
<dbReference type="InterPro" id="IPR052610">
    <property type="entry name" value="bHLH_transcription_regulator"/>
</dbReference>
<dbReference type="Gene3D" id="4.10.280.10">
    <property type="entry name" value="Helix-loop-helix DNA-binding domain"/>
    <property type="match status" value="1"/>
</dbReference>
<dbReference type="Pfam" id="PF00010">
    <property type="entry name" value="HLH"/>
    <property type="match status" value="1"/>
</dbReference>
<evidence type="ECO:0000259" key="6">
    <source>
        <dbReference type="PROSITE" id="PS50888"/>
    </source>
</evidence>
<evidence type="ECO:0000256" key="5">
    <source>
        <dbReference type="SAM" id="Coils"/>
    </source>
</evidence>
<dbReference type="GO" id="GO:0005634">
    <property type="term" value="C:nucleus"/>
    <property type="evidence" value="ECO:0007669"/>
    <property type="project" value="UniProtKB-SubCell"/>
</dbReference>
<dbReference type="EMBL" id="CACSLK010000984">
    <property type="protein sequence ID" value="CAA0806749.1"/>
    <property type="molecule type" value="Genomic_DNA"/>
</dbReference>
<dbReference type="AlphaFoldDB" id="A0A9N7R1K0"/>
<dbReference type="PANTHER" id="PTHR45959:SF2">
    <property type="entry name" value="BHLH TRANSCRIPTION FACTOR"/>
    <property type="match status" value="1"/>
</dbReference>
<dbReference type="Proteomes" id="UP001153555">
    <property type="component" value="Unassembled WGS sequence"/>
</dbReference>
<evidence type="ECO:0000313" key="7">
    <source>
        <dbReference type="EMBL" id="CAA0806749.1"/>
    </source>
</evidence>
<dbReference type="CDD" id="cd11452">
    <property type="entry name" value="bHLH_AtNAI1_like"/>
    <property type="match status" value="1"/>
</dbReference>
<comment type="subcellular location">
    <subcellularLocation>
        <location evidence="1">Nucleus</location>
    </subcellularLocation>
</comment>
<keyword evidence="2" id="KW-0805">Transcription regulation</keyword>
<keyword evidence="8" id="KW-1185">Reference proteome</keyword>
<dbReference type="PANTHER" id="PTHR45959">
    <property type="entry name" value="BHLH TRANSCRIPTION FACTOR"/>
    <property type="match status" value="1"/>
</dbReference>
<dbReference type="SUPFAM" id="SSF47459">
    <property type="entry name" value="HLH, helix-loop-helix DNA-binding domain"/>
    <property type="match status" value="1"/>
</dbReference>
<accession>A0A9N7R1K0</accession>
<evidence type="ECO:0000256" key="1">
    <source>
        <dbReference type="ARBA" id="ARBA00004123"/>
    </source>
</evidence>
<evidence type="ECO:0000256" key="2">
    <source>
        <dbReference type="ARBA" id="ARBA00023015"/>
    </source>
</evidence>
<dbReference type="PROSITE" id="PS50888">
    <property type="entry name" value="BHLH"/>
    <property type="match status" value="1"/>
</dbReference>